<dbReference type="GO" id="GO:0055085">
    <property type="term" value="P:transmembrane transport"/>
    <property type="evidence" value="ECO:0007669"/>
    <property type="project" value="InterPro"/>
</dbReference>
<dbReference type="Gene3D" id="1.10.3720.10">
    <property type="entry name" value="MetI-like"/>
    <property type="match status" value="1"/>
</dbReference>
<proteinExistence type="inferred from homology"/>
<feature type="transmembrane region" description="Helical" evidence="7">
    <location>
        <begin position="211"/>
        <end position="234"/>
    </location>
</feature>
<sequence length="296" mass="32756">MLRNHDRMWGLVFLSPWMVGFLLFTAGPMLTSLWFSLTDYNLAKPDSVQFIGLRNWGHMLQDPLVGQSLLVTLKFLLWSVPIGLVFPLGLAVLLHSEHLMGKALFRTLFYAPQMIPGVAAALIYTAMFNPQGPINAFLNAIGIGAQDGFSDARLVMPALTIVGLAGIGNTMILMLSGLQSVPRELYESATIDGANGWTSFWRISVPMISPVIFYNLVLAVIGSFQYFTTAYLLYEGQGGPENSALFYMLNLYKEGFVFFNMGYASTLAWAMFVLCMIVTAVLFGTSKRWVYYAGGD</sequence>
<evidence type="ECO:0000313" key="10">
    <source>
        <dbReference type="Proteomes" id="UP000321306"/>
    </source>
</evidence>
<keyword evidence="3" id="KW-1003">Cell membrane</keyword>
<name>A0A511N2U2_DEIC1</name>
<keyword evidence="10" id="KW-1185">Reference proteome</keyword>
<evidence type="ECO:0000256" key="1">
    <source>
        <dbReference type="ARBA" id="ARBA00004651"/>
    </source>
</evidence>
<evidence type="ECO:0000256" key="2">
    <source>
        <dbReference type="ARBA" id="ARBA00022448"/>
    </source>
</evidence>
<dbReference type="GO" id="GO:0005886">
    <property type="term" value="C:plasma membrane"/>
    <property type="evidence" value="ECO:0007669"/>
    <property type="project" value="UniProtKB-SubCell"/>
</dbReference>
<dbReference type="PANTHER" id="PTHR30193">
    <property type="entry name" value="ABC TRANSPORTER PERMEASE PROTEIN"/>
    <property type="match status" value="1"/>
</dbReference>
<dbReference type="CDD" id="cd06261">
    <property type="entry name" value="TM_PBP2"/>
    <property type="match status" value="1"/>
</dbReference>
<reference evidence="9 10" key="1">
    <citation type="submission" date="2019-07" db="EMBL/GenBank/DDBJ databases">
        <title>Whole genome shotgun sequence of Deinococcus cellulosilyticus NBRC 106333.</title>
        <authorList>
            <person name="Hosoyama A."/>
            <person name="Uohara A."/>
            <person name="Ohji S."/>
            <person name="Ichikawa N."/>
        </authorList>
    </citation>
    <scope>NUCLEOTIDE SEQUENCE [LARGE SCALE GENOMIC DNA]</scope>
    <source>
        <strain evidence="9 10">NBRC 106333</strain>
    </source>
</reference>
<evidence type="ECO:0000256" key="7">
    <source>
        <dbReference type="RuleBase" id="RU363032"/>
    </source>
</evidence>
<evidence type="ECO:0000256" key="4">
    <source>
        <dbReference type="ARBA" id="ARBA00022692"/>
    </source>
</evidence>
<keyword evidence="5 7" id="KW-1133">Transmembrane helix</keyword>
<dbReference type="EMBL" id="BJXB01000012">
    <property type="protein sequence ID" value="GEM47170.1"/>
    <property type="molecule type" value="Genomic_DNA"/>
</dbReference>
<accession>A0A511N2U2</accession>
<protein>
    <submittedName>
        <fullName evidence="9">ABC transporter</fullName>
    </submittedName>
</protein>
<dbReference type="AlphaFoldDB" id="A0A511N2U2"/>
<dbReference type="PROSITE" id="PS50928">
    <property type="entry name" value="ABC_TM1"/>
    <property type="match status" value="1"/>
</dbReference>
<evidence type="ECO:0000256" key="6">
    <source>
        <dbReference type="ARBA" id="ARBA00023136"/>
    </source>
</evidence>
<dbReference type="SUPFAM" id="SSF161098">
    <property type="entry name" value="MetI-like"/>
    <property type="match status" value="1"/>
</dbReference>
<keyword evidence="4 7" id="KW-0812">Transmembrane</keyword>
<dbReference type="Pfam" id="PF00528">
    <property type="entry name" value="BPD_transp_1"/>
    <property type="match status" value="1"/>
</dbReference>
<keyword evidence="2 7" id="KW-0813">Transport</keyword>
<dbReference type="PANTHER" id="PTHR30193:SF1">
    <property type="entry name" value="ABC TRANSPORTER PERMEASE PROTEIN YESP-RELATED"/>
    <property type="match status" value="1"/>
</dbReference>
<evidence type="ECO:0000256" key="3">
    <source>
        <dbReference type="ARBA" id="ARBA00022475"/>
    </source>
</evidence>
<evidence type="ECO:0000256" key="5">
    <source>
        <dbReference type="ARBA" id="ARBA00022989"/>
    </source>
</evidence>
<feature type="transmembrane region" description="Helical" evidence="7">
    <location>
        <begin position="75"/>
        <end position="95"/>
    </location>
</feature>
<organism evidence="9 10">
    <name type="scientific">Deinococcus cellulosilyticus (strain DSM 18568 / NBRC 106333 / KACC 11606 / 5516J-15)</name>
    <dbReference type="NCBI Taxonomy" id="1223518"/>
    <lineage>
        <taxon>Bacteria</taxon>
        <taxon>Thermotogati</taxon>
        <taxon>Deinococcota</taxon>
        <taxon>Deinococci</taxon>
        <taxon>Deinococcales</taxon>
        <taxon>Deinococcaceae</taxon>
        <taxon>Deinococcus</taxon>
    </lineage>
</organism>
<dbReference type="OrthoDB" id="2168559at2"/>
<feature type="transmembrane region" description="Helical" evidence="7">
    <location>
        <begin position="107"/>
        <end position="127"/>
    </location>
</feature>
<dbReference type="Proteomes" id="UP000321306">
    <property type="component" value="Unassembled WGS sequence"/>
</dbReference>
<evidence type="ECO:0000259" key="8">
    <source>
        <dbReference type="PROSITE" id="PS50928"/>
    </source>
</evidence>
<feature type="transmembrane region" description="Helical" evidence="7">
    <location>
        <begin position="154"/>
        <end position="175"/>
    </location>
</feature>
<comment type="similarity">
    <text evidence="7">Belongs to the binding-protein-dependent transport system permease family.</text>
</comment>
<feature type="transmembrane region" description="Helical" evidence="7">
    <location>
        <begin position="12"/>
        <end position="35"/>
    </location>
</feature>
<comment type="caution">
    <text evidence="9">The sequence shown here is derived from an EMBL/GenBank/DDBJ whole genome shotgun (WGS) entry which is preliminary data.</text>
</comment>
<feature type="domain" description="ABC transmembrane type-1" evidence="8">
    <location>
        <begin position="69"/>
        <end position="282"/>
    </location>
</feature>
<dbReference type="RefSeq" id="WP_146885217.1">
    <property type="nucleotide sequence ID" value="NZ_BJXB01000012.1"/>
</dbReference>
<dbReference type="InterPro" id="IPR035906">
    <property type="entry name" value="MetI-like_sf"/>
</dbReference>
<dbReference type="InterPro" id="IPR051393">
    <property type="entry name" value="ABC_transporter_permease"/>
</dbReference>
<keyword evidence="6 7" id="KW-0472">Membrane</keyword>
<dbReference type="InterPro" id="IPR000515">
    <property type="entry name" value="MetI-like"/>
</dbReference>
<gene>
    <name evidence="9" type="ORF">DC3_28050</name>
</gene>
<comment type="subcellular location">
    <subcellularLocation>
        <location evidence="1 7">Cell membrane</location>
        <topology evidence="1 7">Multi-pass membrane protein</topology>
    </subcellularLocation>
</comment>
<feature type="transmembrane region" description="Helical" evidence="7">
    <location>
        <begin position="256"/>
        <end position="283"/>
    </location>
</feature>
<evidence type="ECO:0000313" key="9">
    <source>
        <dbReference type="EMBL" id="GEM47170.1"/>
    </source>
</evidence>